<organism evidence="2 3">
    <name type="scientific">Favolaschia claudopus</name>
    <dbReference type="NCBI Taxonomy" id="2862362"/>
    <lineage>
        <taxon>Eukaryota</taxon>
        <taxon>Fungi</taxon>
        <taxon>Dikarya</taxon>
        <taxon>Basidiomycota</taxon>
        <taxon>Agaricomycotina</taxon>
        <taxon>Agaricomycetes</taxon>
        <taxon>Agaricomycetidae</taxon>
        <taxon>Agaricales</taxon>
        <taxon>Marasmiineae</taxon>
        <taxon>Mycenaceae</taxon>
        <taxon>Favolaschia</taxon>
    </lineage>
</organism>
<evidence type="ECO:0000313" key="2">
    <source>
        <dbReference type="EMBL" id="KAK6984864.1"/>
    </source>
</evidence>
<gene>
    <name evidence="2" type="ORF">R3P38DRAFT_3231247</name>
</gene>
<comment type="caution">
    <text evidence="2">The sequence shown here is derived from an EMBL/GenBank/DDBJ whole genome shotgun (WGS) entry which is preliminary data.</text>
</comment>
<protein>
    <submittedName>
        <fullName evidence="2">Uncharacterized protein</fullName>
    </submittedName>
</protein>
<dbReference type="AlphaFoldDB" id="A0AAV9ZL24"/>
<proteinExistence type="predicted"/>
<evidence type="ECO:0000256" key="1">
    <source>
        <dbReference type="SAM" id="MobiDB-lite"/>
    </source>
</evidence>
<dbReference type="EMBL" id="JAWWNJ010000134">
    <property type="protein sequence ID" value="KAK6984864.1"/>
    <property type="molecule type" value="Genomic_DNA"/>
</dbReference>
<reference evidence="2 3" key="1">
    <citation type="journal article" date="2024" name="J Genomics">
        <title>Draft genome sequencing and assembly of Favolaschia claudopus CIRM-BRFM 2984 isolated from oak limbs.</title>
        <authorList>
            <person name="Navarro D."/>
            <person name="Drula E."/>
            <person name="Chaduli D."/>
            <person name="Cazenave R."/>
            <person name="Ahrendt S."/>
            <person name="Wang J."/>
            <person name="Lipzen A."/>
            <person name="Daum C."/>
            <person name="Barry K."/>
            <person name="Grigoriev I.V."/>
            <person name="Favel A."/>
            <person name="Rosso M.N."/>
            <person name="Martin F."/>
        </authorList>
    </citation>
    <scope>NUCLEOTIDE SEQUENCE [LARGE SCALE GENOMIC DNA]</scope>
    <source>
        <strain evidence="2 3">CIRM-BRFM 2984</strain>
    </source>
</reference>
<dbReference type="Proteomes" id="UP001362999">
    <property type="component" value="Unassembled WGS sequence"/>
</dbReference>
<name>A0AAV9ZL24_9AGAR</name>
<accession>A0AAV9ZL24</accession>
<sequence length="388" mass="42205">MPVFPLHAPFHLHSPTPRHLLPHLFAPSSPSSSCLRSLPLAHLSAFTPNDIFAPSSTPTHLSGAGCLGMGLSEHGLGPARILSVLWSAAGRQSRQARETYLRLILDISIPPRLRMRRDVSICVRSWTCGVSERARVLGGEAGWDVVVARDAWGNRLFASTNHLCSSRRDTINGSLTVPVAWMYLPCLNTSPTPSVPHDYRPCPCATARRAPDANVEGDGWLGGKEDEEWRMKETSDAPNCDVLCGCPSRTAVIARRHRVPITRGRKEISSFPQHPSPPFRTWPHSNTFLPPSSSSLASASASDLTNGLRGYLLRCSAGYEYEYGQAEEEARRTTPPPLNVATIPSVAAQSPPRSSFIPMHAIRGYPSETTFPQSSTPAHPRGGGYIGI</sequence>
<feature type="compositionally biased region" description="Polar residues" evidence="1">
    <location>
        <begin position="368"/>
        <end position="377"/>
    </location>
</feature>
<evidence type="ECO:0000313" key="3">
    <source>
        <dbReference type="Proteomes" id="UP001362999"/>
    </source>
</evidence>
<feature type="region of interest" description="Disordered" evidence="1">
    <location>
        <begin position="368"/>
        <end position="388"/>
    </location>
</feature>
<keyword evidence="3" id="KW-1185">Reference proteome</keyword>
<feature type="region of interest" description="Disordered" evidence="1">
    <location>
        <begin position="327"/>
        <end position="353"/>
    </location>
</feature>